<evidence type="ECO:0000313" key="2">
    <source>
        <dbReference type="Proteomes" id="UP000680815"/>
    </source>
</evidence>
<keyword evidence="2" id="KW-1185">Reference proteome</keyword>
<dbReference type="RefSeq" id="WP_209351766.1">
    <property type="nucleotide sequence ID" value="NZ_JAGIYZ010000009.1"/>
</dbReference>
<proteinExistence type="predicted"/>
<gene>
    <name evidence="1" type="ORF">J5Y09_10775</name>
</gene>
<protein>
    <recommendedName>
        <fullName evidence="3">Phage metallopeptidase domain-containing protein</fullName>
    </recommendedName>
</protein>
<dbReference type="Proteomes" id="UP000680815">
    <property type="component" value="Unassembled WGS sequence"/>
</dbReference>
<name>A0ABS4AU75_9PROT</name>
<comment type="caution">
    <text evidence="1">The sequence shown here is derived from an EMBL/GenBank/DDBJ whole genome shotgun (WGS) entry which is preliminary data.</text>
</comment>
<accession>A0ABS4AU75</accession>
<dbReference type="EMBL" id="JAGIYZ010000009">
    <property type="protein sequence ID" value="MBP0464398.1"/>
    <property type="molecule type" value="Genomic_DNA"/>
</dbReference>
<organism evidence="1 2">
    <name type="scientific">Roseomonas nitratireducens</name>
    <dbReference type="NCBI Taxonomy" id="2820810"/>
    <lineage>
        <taxon>Bacteria</taxon>
        <taxon>Pseudomonadati</taxon>
        <taxon>Pseudomonadota</taxon>
        <taxon>Alphaproteobacteria</taxon>
        <taxon>Acetobacterales</taxon>
        <taxon>Roseomonadaceae</taxon>
        <taxon>Roseomonas</taxon>
    </lineage>
</organism>
<evidence type="ECO:0000313" key="1">
    <source>
        <dbReference type="EMBL" id="MBP0464398.1"/>
    </source>
</evidence>
<evidence type="ECO:0008006" key="3">
    <source>
        <dbReference type="Google" id="ProtNLM"/>
    </source>
</evidence>
<sequence>MRPEVPKVIAAIFTIGKDHPGWAAAAVHPDDADAGAVQGSPVRVTNIVQAGMLMGSIAIDVAATAGPVTKVEMTQLRGLPQGVRAKSFDEARDKTLGRLLHELHHVHEVWRQGRTWFGRNVADVLYDEAFRRDGYGNVYEKRAFAFENDWIATHRGAIRACAYDHLLPIAMIERFAPRARPE</sequence>
<reference evidence="1 2" key="1">
    <citation type="submission" date="2021-03" db="EMBL/GenBank/DDBJ databases">
        <authorList>
            <person name="So Y."/>
        </authorList>
    </citation>
    <scope>NUCLEOTIDE SEQUENCE [LARGE SCALE GENOMIC DNA]</scope>
    <source>
        <strain evidence="1 2">PWR1</strain>
    </source>
</reference>